<name>A0AAP2DTP5_9BACT</name>
<gene>
    <name evidence="2" type="ORF">KK062_03255</name>
</gene>
<keyword evidence="3" id="KW-1185">Reference proteome</keyword>
<keyword evidence="1" id="KW-1133">Transmembrane helix</keyword>
<evidence type="ECO:0000256" key="1">
    <source>
        <dbReference type="SAM" id="Phobius"/>
    </source>
</evidence>
<accession>A0AAP2DTP5</accession>
<dbReference type="RefSeq" id="WP_254082797.1">
    <property type="nucleotide sequence ID" value="NZ_JAHESE010000001.1"/>
</dbReference>
<reference evidence="2 3" key="1">
    <citation type="submission" date="2021-05" db="EMBL/GenBank/DDBJ databases">
        <title>A Polyphasic approach of four new species of the genus Ohtaekwangia: Ohtaekwangia histidinii sp. nov., Ohtaekwangia cretensis sp. nov., Ohtaekwangia indiensis sp. nov., Ohtaekwangia reichenbachii sp. nov. from diverse environment.</title>
        <authorList>
            <person name="Octaviana S."/>
        </authorList>
    </citation>
    <scope>NUCLEOTIDE SEQUENCE [LARGE SCALE GENOMIC DNA]</scope>
    <source>
        <strain evidence="2 3">PWU5</strain>
    </source>
</reference>
<proteinExistence type="predicted"/>
<comment type="caution">
    <text evidence="2">The sequence shown here is derived from an EMBL/GenBank/DDBJ whole genome shotgun (WGS) entry which is preliminary data.</text>
</comment>
<dbReference type="EMBL" id="JAHESE010000001">
    <property type="protein sequence ID" value="MBT1707221.1"/>
    <property type="molecule type" value="Genomic_DNA"/>
</dbReference>
<evidence type="ECO:0000313" key="3">
    <source>
        <dbReference type="Proteomes" id="UP001319080"/>
    </source>
</evidence>
<dbReference type="AlphaFoldDB" id="A0AAP2DTP5"/>
<keyword evidence="1" id="KW-0812">Transmembrane</keyword>
<sequence>MAAEEALIHIAEGITRENIASRMSLAVISLPKTLVERADLVIVLSNESYELYMLRMMKQVSRMMEYNYLEYCGIPLLASSCVKPDDIVIKVAGEGERCEIDRLRTLGNRYVIVSEPVLRTSYLQGDTDDLSLSVMVGFVMDAILLSLLVIFA</sequence>
<protein>
    <submittedName>
        <fullName evidence="2">Uncharacterized protein</fullName>
    </submittedName>
</protein>
<organism evidence="2 3">
    <name type="scientific">Dawidia cretensis</name>
    <dbReference type="NCBI Taxonomy" id="2782350"/>
    <lineage>
        <taxon>Bacteria</taxon>
        <taxon>Pseudomonadati</taxon>
        <taxon>Bacteroidota</taxon>
        <taxon>Cytophagia</taxon>
        <taxon>Cytophagales</taxon>
        <taxon>Chryseotaleaceae</taxon>
        <taxon>Dawidia</taxon>
    </lineage>
</organism>
<keyword evidence="1" id="KW-0472">Membrane</keyword>
<feature type="transmembrane region" description="Helical" evidence="1">
    <location>
        <begin position="130"/>
        <end position="151"/>
    </location>
</feature>
<dbReference type="Proteomes" id="UP001319080">
    <property type="component" value="Unassembled WGS sequence"/>
</dbReference>
<evidence type="ECO:0000313" key="2">
    <source>
        <dbReference type="EMBL" id="MBT1707221.1"/>
    </source>
</evidence>